<feature type="transmembrane region" description="Helical" evidence="6">
    <location>
        <begin position="447"/>
        <end position="463"/>
    </location>
</feature>
<protein>
    <submittedName>
        <fullName evidence="8">MFS general substrate transporter</fullName>
    </submittedName>
</protein>
<feature type="transmembrane region" description="Helical" evidence="6">
    <location>
        <begin position="161"/>
        <end position="184"/>
    </location>
</feature>
<dbReference type="Proteomes" id="UP000807025">
    <property type="component" value="Unassembled WGS sequence"/>
</dbReference>
<feature type="transmembrane region" description="Helical" evidence="6">
    <location>
        <begin position="204"/>
        <end position="226"/>
    </location>
</feature>
<dbReference type="PANTHER" id="PTHR23504:SF15">
    <property type="entry name" value="MAJOR FACILITATOR SUPERFAMILY (MFS) PROFILE DOMAIN-CONTAINING PROTEIN"/>
    <property type="match status" value="1"/>
</dbReference>
<feature type="transmembrane region" description="Helical" evidence="6">
    <location>
        <begin position="310"/>
        <end position="330"/>
    </location>
</feature>
<dbReference type="GO" id="GO:0022857">
    <property type="term" value="F:transmembrane transporter activity"/>
    <property type="evidence" value="ECO:0007669"/>
    <property type="project" value="InterPro"/>
</dbReference>
<keyword evidence="3 6" id="KW-0812">Transmembrane</keyword>
<dbReference type="AlphaFoldDB" id="A0A9P6DA32"/>
<evidence type="ECO:0000259" key="7">
    <source>
        <dbReference type="PROSITE" id="PS50850"/>
    </source>
</evidence>
<dbReference type="PANTHER" id="PTHR23504">
    <property type="entry name" value="MAJOR FACILITATOR SUPERFAMILY DOMAIN-CONTAINING PROTEIN 10"/>
    <property type="match status" value="1"/>
</dbReference>
<dbReference type="EMBL" id="MU154535">
    <property type="protein sequence ID" value="KAF9498816.1"/>
    <property type="molecule type" value="Genomic_DNA"/>
</dbReference>
<dbReference type="CDD" id="cd17330">
    <property type="entry name" value="MFS_SLC46_TetA_like"/>
    <property type="match status" value="1"/>
</dbReference>
<keyword evidence="9" id="KW-1185">Reference proteome</keyword>
<evidence type="ECO:0000256" key="4">
    <source>
        <dbReference type="ARBA" id="ARBA00022989"/>
    </source>
</evidence>
<reference evidence="8" key="1">
    <citation type="submission" date="2020-11" db="EMBL/GenBank/DDBJ databases">
        <authorList>
            <consortium name="DOE Joint Genome Institute"/>
            <person name="Ahrendt S."/>
            <person name="Riley R."/>
            <person name="Andreopoulos W."/>
            <person name="Labutti K."/>
            <person name="Pangilinan J."/>
            <person name="Ruiz-Duenas F.J."/>
            <person name="Barrasa J.M."/>
            <person name="Sanchez-Garcia M."/>
            <person name="Camarero S."/>
            <person name="Miyauchi S."/>
            <person name="Serrano A."/>
            <person name="Linde D."/>
            <person name="Babiker R."/>
            <person name="Drula E."/>
            <person name="Ayuso-Fernandez I."/>
            <person name="Pacheco R."/>
            <person name="Padilla G."/>
            <person name="Ferreira P."/>
            <person name="Barriuso J."/>
            <person name="Kellner H."/>
            <person name="Castanera R."/>
            <person name="Alfaro M."/>
            <person name="Ramirez L."/>
            <person name="Pisabarro A.G."/>
            <person name="Kuo A."/>
            <person name="Tritt A."/>
            <person name="Lipzen A."/>
            <person name="He G."/>
            <person name="Yan M."/>
            <person name="Ng V."/>
            <person name="Cullen D."/>
            <person name="Martin F."/>
            <person name="Rosso M.-N."/>
            <person name="Henrissat B."/>
            <person name="Hibbett D."/>
            <person name="Martinez A.T."/>
            <person name="Grigoriev I.V."/>
        </authorList>
    </citation>
    <scope>NUCLEOTIDE SEQUENCE</scope>
    <source>
        <strain evidence="8">ATCC 90797</strain>
    </source>
</reference>
<dbReference type="InterPro" id="IPR011701">
    <property type="entry name" value="MFS"/>
</dbReference>
<dbReference type="OrthoDB" id="419616at2759"/>
<gene>
    <name evidence="8" type="ORF">BDN71DRAFT_1384988</name>
</gene>
<sequence>MTYYESDEETPLLIKQDIPPRPIETPLQWGQLLVLLVTLICEPLASQSIYPFITQLISELDITGGDEKKVGYYAGIIESLFFATQACTVLQWSRLSDRIGRKPVLLTGLFGLCLSVVCFGLSRSFWSLVISRCICGMLNGNIGVMKSAVGELTDSTNRARGFSLIPIVWSVGSTIAPIIGGSLAKPYEHFPETFKSPFWREFPYLLPCAVAASIMLVCFFFCLVFLKEASFTFTASEGRILTNCRLSATIHLPLDKDAPVPIKGLLHSRVLLPIFNYVVLAFLEIALLALQPLFYSMPFELGGLALRPRTIGYVLGAFGATNGIFQFFLFPSIVGRFTPKPVFIAGIVLFIPIFCLFPVMNTLARSGAPAIYVWIVLIIQLGMCVVMDMSYSCIFMFITAAAPNRRSLGATNGLSQTTVSVARAIGPAMTTSLYSFSVQYHFLGGKLVYVILMVLTLFALALAKKLPEDGWKDRCETLEPLSD</sequence>
<evidence type="ECO:0000313" key="9">
    <source>
        <dbReference type="Proteomes" id="UP000807025"/>
    </source>
</evidence>
<organism evidence="8 9">
    <name type="scientific">Pleurotus eryngii</name>
    <name type="common">Boletus of the steppes</name>
    <dbReference type="NCBI Taxonomy" id="5323"/>
    <lineage>
        <taxon>Eukaryota</taxon>
        <taxon>Fungi</taxon>
        <taxon>Dikarya</taxon>
        <taxon>Basidiomycota</taxon>
        <taxon>Agaricomycotina</taxon>
        <taxon>Agaricomycetes</taxon>
        <taxon>Agaricomycetidae</taxon>
        <taxon>Agaricales</taxon>
        <taxon>Pleurotineae</taxon>
        <taxon>Pleurotaceae</taxon>
        <taxon>Pleurotus</taxon>
    </lineage>
</organism>
<evidence type="ECO:0000256" key="5">
    <source>
        <dbReference type="ARBA" id="ARBA00023136"/>
    </source>
</evidence>
<comment type="caution">
    <text evidence="8">The sequence shown here is derived from an EMBL/GenBank/DDBJ whole genome shotgun (WGS) entry which is preliminary data.</text>
</comment>
<keyword evidence="5 6" id="KW-0472">Membrane</keyword>
<evidence type="ECO:0000313" key="8">
    <source>
        <dbReference type="EMBL" id="KAF9498816.1"/>
    </source>
</evidence>
<dbReference type="PROSITE" id="PS50850">
    <property type="entry name" value="MFS"/>
    <property type="match status" value="1"/>
</dbReference>
<evidence type="ECO:0000256" key="2">
    <source>
        <dbReference type="ARBA" id="ARBA00022448"/>
    </source>
</evidence>
<dbReference type="InterPro" id="IPR020846">
    <property type="entry name" value="MFS_dom"/>
</dbReference>
<feature type="transmembrane region" description="Helical" evidence="6">
    <location>
        <begin position="70"/>
        <end position="92"/>
    </location>
</feature>
<accession>A0A9P6DA32</accession>
<dbReference type="SUPFAM" id="SSF103473">
    <property type="entry name" value="MFS general substrate transporter"/>
    <property type="match status" value="1"/>
</dbReference>
<feature type="transmembrane region" description="Helical" evidence="6">
    <location>
        <begin position="270"/>
        <end position="290"/>
    </location>
</feature>
<feature type="transmembrane region" description="Helical" evidence="6">
    <location>
        <begin position="104"/>
        <end position="122"/>
    </location>
</feature>
<evidence type="ECO:0000256" key="1">
    <source>
        <dbReference type="ARBA" id="ARBA00004141"/>
    </source>
</evidence>
<feature type="transmembrane region" description="Helical" evidence="6">
    <location>
        <begin position="371"/>
        <end position="398"/>
    </location>
</feature>
<proteinExistence type="predicted"/>
<dbReference type="InterPro" id="IPR036259">
    <property type="entry name" value="MFS_trans_sf"/>
</dbReference>
<comment type="subcellular location">
    <subcellularLocation>
        <location evidence="1">Membrane</location>
        <topology evidence="1">Multi-pass membrane protein</topology>
    </subcellularLocation>
</comment>
<evidence type="ECO:0000256" key="6">
    <source>
        <dbReference type="SAM" id="Phobius"/>
    </source>
</evidence>
<feature type="transmembrane region" description="Helical" evidence="6">
    <location>
        <begin position="342"/>
        <end position="359"/>
    </location>
</feature>
<keyword evidence="2" id="KW-0813">Transport</keyword>
<dbReference type="GO" id="GO:0016020">
    <property type="term" value="C:membrane"/>
    <property type="evidence" value="ECO:0007669"/>
    <property type="project" value="UniProtKB-SubCell"/>
</dbReference>
<name>A0A9P6DA32_PLEER</name>
<keyword evidence="4 6" id="KW-1133">Transmembrane helix</keyword>
<dbReference type="Gene3D" id="1.20.1250.20">
    <property type="entry name" value="MFS general substrate transporter like domains"/>
    <property type="match status" value="1"/>
</dbReference>
<dbReference type="Pfam" id="PF07690">
    <property type="entry name" value="MFS_1"/>
    <property type="match status" value="1"/>
</dbReference>
<evidence type="ECO:0000256" key="3">
    <source>
        <dbReference type="ARBA" id="ARBA00022692"/>
    </source>
</evidence>
<feature type="domain" description="Major facilitator superfamily (MFS) profile" evidence="7">
    <location>
        <begin position="31"/>
        <end position="464"/>
    </location>
</feature>